<sequence length="221" mass="22864">MSTAARRGADRRRGGVPGVLLDGGARSAGPVTRQPGLDDVLDALDEVLPLSSALATTLLLVGLGRRRQHPAPVLARATAVVLDSFRHDDWLGRPSAEQVVAVLNGTADDAQSVAARVLDRVDAAGCGLRVVVGVVELRADLTAQEALDHAADAVTVARVLRTRRVVHHRLPRGAPAEPPAGRRTAGAPRPAGLDVLLPPAAVPAPRRPARSAPARVTPAPG</sequence>
<organism evidence="2 3">
    <name type="scientific">Goekera deserti</name>
    <dbReference type="NCBI Taxonomy" id="2497753"/>
    <lineage>
        <taxon>Bacteria</taxon>
        <taxon>Bacillati</taxon>
        <taxon>Actinomycetota</taxon>
        <taxon>Actinomycetes</taxon>
        <taxon>Geodermatophilales</taxon>
        <taxon>Geodermatophilaceae</taxon>
        <taxon>Goekera</taxon>
    </lineage>
</organism>
<dbReference type="Proteomes" id="UP000470470">
    <property type="component" value="Unassembled WGS sequence"/>
</dbReference>
<dbReference type="RefSeq" id="WP_152727655.1">
    <property type="nucleotide sequence ID" value="NZ_JAABOZ010000001.1"/>
</dbReference>
<accession>A0A7K3WEG8</accession>
<feature type="region of interest" description="Disordered" evidence="1">
    <location>
        <begin position="168"/>
        <end position="221"/>
    </location>
</feature>
<protein>
    <recommendedName>
        <fullName evidence="4">GGDEF domain-containing protein</fullName>
    </recommendedName>
</protein>
<reference evidence="2 3" key="1">
    <citation type="submission" date="2020-02" db="EMBL/GenBank/DDBJ databases">
        <title>The whole genome sequence of CPCC 205119.</title>
        <authorList>
            <person name="Jiang Z."/>
        </authorList>
    </citation>
    <scope>NUCLEOTIDE SEQUENCE [LARGE SCALE GENOMIC DNA]</scope>
    <source>
        <strain evidence="2 3">CPCC 205119</strain>
    </source>
</reference>
<dbReference type="EMBL" id="JAAGWK010000011">
    <property type="protein sequence ID" value="NEL54299.1"/>
    <property type="molecule type" value="Genomic_DNA"/>
</dbReference>
<comment type="caution">
    <text evidence="2">The sequence shown here is derived from an EMBL/GenBank/DDBJ whole genome shotgun (WGS) entry which is preliminary data.</text>
</comment>
<dbReference type="Gene3D" id="3.30.70.270">
    <property type="match status" value="1"/>
</dbReference>
<feature type="region of interest" description="Disordered" evidence="1">
    <location>
        <begin position="1"/>
        <end position="27"/>
    </location>
</feature>
<evidence type="ECO:0000313" key="2">
    <source>
        <dbReference type="EMBL" id="NEL54299.1"/>
    </source>
</evidence>
<evidence type="ECO:0008006" key="4">
    <source>
        <dbReference type="Google" id="ProtNLM"/>
    </source>
</evidence>
<name>A0A7K3WEG8_9ACTN</name>
<gene>
    <name evidence="2" type="ORF">G1H19_09830</name>
</gene>
<keyword evidence="3" id="KW-1185">Reference proteome</keyword>
<dbReference type="AlphaFoldDB" id="A0A7K3WEG8"/>
<feature type="compositionally biased region" description="Low complexity" evidence="1">
    <location>
        <begin position="172"/>
        <end position="199"/>
    </location>
</feature>
<dbReference type="InterPro" id="IPR043128">
    <property type="entry name" value="Rev_trsase/Diguanyl_cyclase"/>
</dbReference>
<evidence type="ECO:0000313" key="3">
    <source>
        <dbReference type="Proteomes" id="UP000470470"/>
    </source>
</evidence>
<proteinExistence type="predicted"/>
<evidence type="ECO:0000256" key="1">
    <source>
        <dbReference type="SAM" id="MobiDB-lite"/>
    </source>
</evidence>
<feature type="compositionally biased region" description="Low complexity" evidence="1">
    <location>
        <begin position="210"/>
        <end position="221"/>
    </location>
</feature>